<dbReference type="PANTHER" id="PTHR33797:SF2">
    <property type="entry name" value="ORGANIC HYDROPEROXIDE RESISTANCE PROTEIN-LIKE"/>
    <property type="match status" value="1"/>
</dbReference>
<dbReference type="GO" id="GO:0006979">
    <property type="term" value="P:response to oxidative stress"/>
    <property type="evidence" value="ECO:0007669"/>
    <property type="project" value="InterPro"/>
</dbReference>
<dbReference type="STRING" id="490629.SAMN05216266_12742"/>
<dbReference type="PANTHER" id="PTHR33797">
    <property type="entry name" value="ORGANIC HYDROPEROXIDE RESISTANCE PROTEIN-LIKE"/>
    <property type="match status" value="1"/>
</dbReference>
<dbReference type="InterPro" id="IPR019953">
    <property type="entry name" value="OHR"/>
</dbReference>
<comment type="similarity">
    <text evidence="1">Belongs to the OsmC/Ohr family.</text>
</comment>
<dbReference type="NCBIfam" id="TIGR03561">
    <property type="entry name" value="organ_hyd_perox"/>
    <property type="match status" value="1"/>
</dbReference>
<evidence type="ECO:0000313" key="3">
    <source>
        <dbReference type="EMBL" id="SFB61124.1"/>
    </source>
</evidence>
<evidence type="ECO:0000313" key="4">
    <source>
        <dbReference type="Proteomes" id="UP000243799"/>
    </source>
</evidence>
<dbReference type="InterPro" id="IPR036102">
    <property type="entry name" value="OsmC/Ohrsf"/>
</dbReference>
<dbReference type="Gene3D" id="3.30.300.20">
    <property type="match status" value="1"/>
</dbReference>
<dbReference type="InterPro" id="IPR003718">
    <property type="entry name" value="OsmC/Ohr_fam"/>
</dbReference>
<dbReference type="SUPFAM" id="SSF82784">
    <property type="entry name" value="OsmC-like"/>
    <property type="match status" value="1"/>
</dbReference>
<dbReference type="EMBL" id="FOKG01000027">
    <property type="protein sequence ID" value="SFB61124.1"/>
    <property type="molecule type" value="Genomic_DNA"/>
</dbReference>
<dbReference type="Proteomes" id="UP000243799">
    <property type="component" value="Unassembled WGS sequence"/>
</dbReference>
<dbReference type="Gene3D" id="2.20.25.10">
    <property type="match status" value="1"/>
</dbReference>
<keyword evidence="4" id="KW-1185">Reference proteome</keyword>
<gene>
    <name evidence="3" type="ORF">SAMN05216266_12742</name>
</gene>
<name>A0A1I1CEX7_9PSEU</name>
<sequence length="141" mass="14713">MAEPMYTAEATARGDGRNGEVTSSDGQIDEKLAVPQEMGGPGGEFTNPEQLFAAGYAACFHGALRQVAKQGGVDVDESSVTARVGIGKTEADKLALTVELRSTLPGMEQGKADELVAQAHQVCPYSNATRGNIRVEVSATT</sequence>
<protein>
    <submittedName>
        <fullName evidence="3">Peroxiredoxin, Ohr subfamily</fullName>
    </submittedName>
</protein>
<organism evidence="3 4">
    <name type="scientific">Amycolatopsis marina</name>
    <dbReference type="NCBI Taxonomy" id="490629"/>
    <lineage>
        <taxon>Bacteria</taxon>
        <taxon>Bacillati</taxon>
        <taxon>Actinomycetota</taxon>
        <taxon>Actinomycetes</taxon>
        <taxon>Pseudonocardiales</taxon>
        <taxon>Pseudonocardiaceae</taxon>
        <taxon>Amycolatopsis</taxon>
    </lineage>
</organism>
<proteinExistence type="inferred from homology"/>
<reference evidence="4" key="1">
    <citation type="submission" date="2016-10" db="EMBL/GenBank/DDBJ databases">
        <authorList>
            <person name="Varghese N."/>
            <person name="Submissions S."/>
        </authorList>
    </citation>
    <scope>NUCLEOTIDE SEQUENCE [LARGE SCALE GENOMIC DNA]</scope>
    <source>
        <strain evidence="4">CGMCC 4.3568</strain>
    </source>
</reference>
<dbReference type="AlphaFoldDB" id="A0A1I1CEX7"/>
<accession>A0A1I1CEX7</accession>
<dbReference type="OrthoDB" id="9797508at2"/>
<feature type="region of interest" description="Disordered" evidence="2">
    <location>
        <begin position="1"/>
        <end position="29"/>
    </location>
</feature>
<dbReference type="Pfam" id="PF02566">
    <property type="entry name" value="OsmC"/>
    <property type="match status" value="1"/>
</dbReference>
<dbReference type="RefSeq" id="WP_091678399.1">
    <property type="nucleotide sequence ID" value="NZ_FOKG01000027.1"/>
</dbReference>
<evidence type="ECO:0000256" key="1">
    <source>
        <dbReference type="ARBA" id="ARBA00007378"/>
    </source>
</evidence>
<dbReference type="InterPro" id="IPR015946">
    <property type="entry name" value="KH_dom-like_a/b"/>
</dbReference>
<evidence type="ECO:0000256" key="2">
    <source>
        <dbReference type="SAM" id="MobiDB-lite"/>
    </source>
</evidence>